<dbReference type="GO" id="GO:0016020">
    <property type="term" value="C:membrane"/>
    <property type="evidence" value="ECO:0007669"/>
    <property type="project" value="UniProtKB-SubCell"/>
</dbReference>
<keyword evidence="2" id="KW-0813">Transport</keyword>
<dbReference type="InterPro" id="IPR017871">
    <property type="entry name" value="ABC_transporter-like_CS"/>
</dbReference>
<keyword evidence="7 9" id="KW-0472">Membrane</keyword>
<dbReference type="Gene3D" id="1.20.1560.10">
    <property type="entry name" value="ABC transporter type 1, transmembrane domain"/>
    <property type="match status" value="2"/>
</dbReference>
<dbReference type="GO" id="GO:0140359">
    <property type="term" value="F:ABC-type transporter activity"/>
    <property type="evidence" value="ECO:0007669"/>
    <property type="project" value="InterPro"/>
</dbReference>
<feature type="transmembrane region" description="Helical" evidence="9">
    <location>
        <begin position="307"/>
        <end position="340"/>
    </location>
</feature>
<dbReference type="GO" id="GO:0005524">
    <property type="term" value="F:ATP binding"/>
    <property type="evidence" value="ECO:0007669"/>
    <property type="project" value="UniProtKB-KW"/>
</dbReference>
<dbReference type="CDD" id="cd03244">
    <property type="entry name" value="ABCC_MRP_domain2"/>
    <property type="match status" value="1"/>
</dbReference>
<dbReference type="EMBL" id="JAODAN010000006">
    <property type="protein sequence ID" value="KAK1923492.1"/>
    <property type="molecule type" value="Genomic_DNA"/>
</dbReference>
<feature type="domain" description="ABC transmembrane type-1" evidence="11">
    <location>
        <begin position="748"/>
        <end position="1004"/>
    </location>
</feature>
<comment type="subcellular location">
    <subcellularLocation>
        <location evidence="1">Membrane</location>
    </subcellularLocation>
</comment>
<feature type="transmembrane region" description="Helical" evidence="9">
    <location>
        <begin position="410"/>
        <end position="428"/>
    </location>
</feature>
<gene>
    <name evidence="12" type="ORF">DB88DRAFT_473167</name>
</gene>
<keyword evidence="13" id="KW-1185">Reference proteome</keyword>
<evidence type="ECO:0000256" key="5">
    <source>
        <dbReference type="ARBA" id="ARBA00022840"/>
    </source>
</evidence>
<dbReference type="Proteomes" id="UP001182556">
    <property type="component" value="Unassembled WGS sequence"/>
</dbReference>
<keyword evidence="3 9" id="KW-0812">Transmembrane</keyword>
<keyword evidence="6 9" id="KW-1133">Transmembrane helix</keyword>
<proteinExistence type="predicted"/>
<name>A0AAD9CWS9_PAPLA</name>
<dbReference type="InterPro" id="IPR036640">
    <property type="entry name" value="ABC1_TM_sf"/>
</dbReference>
<dbReference type="SUPFAM" id="SSF52540">
    <property type="entry name" value="P-loop containing nucleoside triphosphate hydrolases"/>
    <property type="match status" value="2"/>
</dbReference>
<evidence type="ECO:0000256" key="3">
    <source>
        <dbReference type="ARBA" id="ARBA00022692"/>
    </source>
</evidence>
<protein>
    <submittedName>
        <fullName evidence="12">P-loop containing nucleoside triphosphate hydrolase protein</fullName>
    </submittedName>
</protein>
<evidence type="ECO:0000256" key="8">
    <source>
        <dbReference type="SAM" id="MobiDB-lite"/>
    </source>
</evidence>
<feature type="domain" description="ABC transporter" evidence="10">
    <location>
        <begin position="1051"/>
        <end position="1286"/>
    </location>
</feature>
<dbReference type="InterPro" id="IPR011527">
    <property type="entry name" value="ABC1_TM_dom"/>
</dbReference>
<dbReference type="PROSITE" id="PS00211">
    <property type="entry name" value="ABC_TRANSPORTER_1"/>
    <property type="match status" value="1"/>
</dbReference>
<feature type="transmembrane region" description="Helical" evidence="9">
    <location>
        <begin position="782"/>
        <end position="804"/>
    </location>
</feature>
<sequence>MTIPFFRPLPAPPAVFEDEALPWQTANPLSKLFFQYIAPILKVGWSRPLKAEDLWQLTDDLQCKNIGRRLEQMGSDPPSSQQLQNHLSAEIDRNFSEIPGGRSLEEEDETWPLLKSPTRHPSKKKTSELTGKNTKVKSPGSDIVMHQNERRHIRPLWKSLFLTTVHPWLLSVSAIDLDALQPTCDPGDDPADDQAYNWDKARRSTLPPEALLPASSIGSGIGLACVIWLMQLLAAIFRAQASQRADIMGLSARAAITDIISKKSMRLSPQARLTFTDGHINTLISADSAYLDLMYPSSVELPTHLPVILVACVLLIVNLGVSALCGIGVLVFFSPVQAWAYQQNMRLRRKQVEKVDKRVQLLGEVVNAIRAVKLYAYETYFANKISAMRSNEHQTLRQIALCRSTVNSSFYALPILASIVTFITYGLLGHQLDIPTIFMALQFFNVLTLPVTLFGTQLAVVIDCAAALTNLRAYFRNVEGNSIMLSKAEELPAQINIIPNAAYSVEVRGNFDYAVTGTFAGRDDSSNQIANSESTSGLATTTEITKEKPFGLQEIDLRIPHGFLVCIVGRVGTGKTSLLSGLINEMPQTSGFVRFGGRVSYVPQSAWVQSGTVLQNITFQETGLVDMERLNQVIDACALRTDVSNWRDREHYRTLLGEKGINLSGGQKQRICIARAAYQETEIVLLDDPLSAVDAHVGSHLVEKCLLSGPMANRTRILVTHQLDVLPKASQRKRSGLLAHWWRPALPLLLLAAAQLCHVSNVLFLGFWSGHTIEGFSQSSYMAVYGGFGMAYTFFTFFALLRLIHAAIQAGFKLYNGAFGHVMRSPVAWHDWTPTGRIISRLTKDFSNLDDRSLCAVAGSIGLAIYAFPWLIFAFIPLIAYSVLAATTYRQSACEVKRIDSLMRSHVFSSFAEQLAGLPVIRAFNKQTEFQARLQRSVDNQNRAAVMNTLLLGWMSVRLEFCSNLVVLLIGILGVWFETTINPAKFAVVLTYALSTSSLLNQLILELTWVEREMNAAERVLHYNHLEMEAAPTLPTDPKPEAWPTQGKVEFKLVELRYRPDLPLVLKGVSFSIQPGEKIGIIGRTGAGKSSIAQALFRTVEPCGGTIEIDGVNLQTLGLDTLRTRLAIIPQDAFLFQGSVRENIDPAGVHSDAELEHVLGLIKNSPRASKSLCDKFTLDANVTTGGSNYSAGEKQLLALMRALLRSCKVLLLDEATSSVDPETDALIQKIIQTQFSEVTLISIAHRLQTVVFYDRILCLEAGQVVEFDTPLALYDNPDTIFHSMCEKKGLDRQDILNIQAEAAAASKPVVP</sequence>
<dbReference type="InterPro" id="IPR003439">
    <property type="entry name" value="ABC_transporter-like_ATP-bd"/>
</dbReference>
<dbReference type="SMART" id="SM00382">
    <property type="entry name" value="AAA"/>
    <property type="match status" value="2"/>
</dbReference>
<keyword evidence="5" id="KW-0067">ATP-binding</keyword>
<feature type="domain" description="ABC transporter" evidence="10">
    <location>
        <begin position="533"/>
        <end position="763"/>
    </location>
</feature>
<dbReference type="Gene3D" id="3.40.50.300">
    <property type="entry name" value="P-loop containing nucleotide triphosphate hydrolases"/>
    <property type="match status" value="2"/>
</dbReference>
<dbReference type="PROSITE" id="PS50929">
    <property type="entry name" value="ABC_TM1F"/>
    <property type="match status" value="2"/>
</dbReference>
<dbReference type="CDD" id="cd18597">
    <property type="entry name" value="ABC_6TM_YOR1_D1_like"/>
    <property type="match status" value="1"/>
</dbReference>
<evidence type="ECO:0000259" key="10">
    <source>
        <dbReference type="PROSITE" id="PS50893"/>
    </source>
</evidence>
<evidence type="ECO:0000313" key="12">
    <source>
        <dbReference type="EMBL" id="KAK1923492.1"/>
    </source>
</evidence>
<reference evidence="12" key="1">
    <citation type="submission" date="2023-02" db="EMBL/GenBank/DDBJ databases">
        <title>Identification and recombinant expression of a fungal hydrolase from Papiliotrema laurentii that hydrolyzes apple cutin and clears colloidal polyester polyurethane.</title>
        <authorList>
            <consortium name="DOE Joint Genome Institute"/>
            <person name="Roman V.A."/>
            <person name="Bojanowski C."/>
            <person name="Crable B.R."/>
            <person name="Wagner D.N."/>
            <person name="Hung C.S."/>
            <person name="Nadeau L.J."/>
            <person name="Schratz L."/>
            <person name="Haridas S."/>
            <person name="Pangilinan J."/>
            <person name="Lipzen A."/>
            <person name="Na H."/>
            <person name="Yan M."/>
            <person name="Ng V."/>
            <person name="Grigoriev I.V."/>
            <person name="Spatafora J.W."/>
            <person name="Barlow D."/>
            <person name="Biffinger J."/>
            <person name="Kelley-Loughnane N."/>
            <person name="Varaljay V.A."/>
            <person name="Crookes-Goodson W.J."/>
        </authorList>
    </citation>
    <scope>NUCLEOTIDE SEQUENCE</scope>
    <source>
        <strain evidence="12">5307AH</strain>
    </source>
</reference>
<dbReference type="GO" id="GO:0016887">
    <property type="term" value="F:ATP hydrolysis activity"/>
    <property type="evidence" value="ECO:0007669"/>
    <property type="project" value="InterPro"/>
</dbReference>
<keyword evidence="12" id="KW-0378">Hydrolase</keyword>
<dbReference type="PROSITE" id="PS50893">
    <property type="entry name" value="ABC_TRANSPORTER_2"/>
    <property type="match status" value="2"/>
</dbReference>
<dbReference type="InterPro" id="IPR027417">
    <property type="entry name" value="P-loop_NTPase"/>
</dbReference>
<evidence type="ECO:0000256" key="9">
    <source>
        <dbReference type="SAM" id="Phobius"/>
    </source>
</evidence>
<dbReference type="SUPFAM" id="SSF90123">
    <property type="entry name" value="ABC transporter transmembrane region"/>
    <property type="match status" value="2"/>
</dbReference>
<dbReference type="FunFam" id="3.40.50.300:FF:000630">
    <property type="entry name" value="ATP-binding cassette (ABC) transporter, putative"/>
    <property type="match status" value="1"/>
</dbReference>
<feature type="transmembrane region" description="Helical" evidence="9">
    <location>
        <begin position="748"/>
        <end position="770"/>
    </location>
</feature>
<feature type="region of interest" description="Disordered" evidence="8">
    <location>
        <begin position="96"/>
        <end position="140"/>
    </location>
</feature>
<dbReference type="PANTHER" id="PTHR24223:SF415">
    <property type="entry name" value="FI20190P1"/>
    <property type="match status" value="1"/>
</dbReference>
<dbReference type="Pfam" id="PF00005">
    <property type="entry name" value="ABC_tran"/>
    <property type="match status" value="2"/>
</dbReference>
<evidence type="ECO:0000256" key="1">
    <source>
        <dbReference type="ARBA" id="ARBA00004370"/>
    </source>
</evidence>
<keyword evidence="4" id="KW-0547">Nucleotide-binding</keyword>
<comment type="caution">
    <text evidence="12">The sequence shown here is derived from an EMBL/GenBank/DDBJ whole genome shotgun (WGS) entry which is preliminary data.</text>
</comment>
<dbReference type="InterPro" id="IPR003593">
    <property type="entry name" value="AAA+_ATPase"/>
</dbReference>
<accession>A0AAD9CWS9</accession>
<dbReference type="InterPro" id="IPR050173">
    <property type="entry name" value="ABC_transporter_C-like"/>
</dbReference>
<feature type="transmembrane region" description="Helical" evidence="9">
    <location>
        <begin position="854"/>
        <end position="880"/>
    </location>
</feature>
<evidence type="ECO:0000256" key="7">
    <source>
        <dbReference type="ARBA" id="ARBA00023136"/>
    </source>
</evidence>
<evidence type="ECO:0000259" key="11">
    <source>
        <dbReference type="PROSITE" id="PS50929"/>
    </source>
</evidence>
<evidence type="ECO:0000313" key="13">
    <source>
        <dbReference type="Proteomes" id="UP001182556"/>
    </source>
</evidence>
<organism evidence="12 13">
    <name type="scientific">Papiliotrema laurentii</name>
    <name type="common">Cryptococcus laurentii</name>
    <dbReference type="NCBI Taxonomy" id="5418"/>
    <lineage>
        <taxon>Eukaryota</taxon>
        <taxon>Fungi</taxon>
        <taxon>Dikarya</taxon>
        <taxon>Basidiomycota</taxon>
        <taxon>Agaricomycotina</taxon>
        <taxon>Tremellomycetes</taxon>
        <taxon>Tremellales</taxon>
        <taxon>Rhynchogastremaceae</taxon>
        <taxon>Papiliotrema</taxon>
    </lineage>
</organism>
<evidence type="ECO:0000256" key="6">
    <source>
        <dbReference type="ARBA" id="ARBA00022989"/>
    </source>
</evidence>
<dbReference type="CDD" id="cd03250">
    <property type="entry name" value="ABCC_MRP_domain1"/>
    <property type="match status" value="1"/>
</dbReference>
<dbReference type="PANTHER" id="PTHR24223">
    <property type="entry name" value="ATP-BINDING CASSETTE SUB-FAMILY C"/>
    <property type="match status" value="1"/>
</dbReference>
<dbReference type="Pfam" id="PF00664">
    <property type="entry name" value="ABC_membrane"/>
    <property type="match status" value="2"/>
</dbReference>
<evidence type="ECO:0000256" key="4">
    <source>
        <dbReference type="ARBA" id="ARBA00022741"/>
    </source>
</evidence>
<feature type="domain" description="ABC transmembrane type-1" evidence="11">
    <location>
        <begin position="211"/>
        <end position="463"/>
    </location>
</feature>
<evidence type="ECO:0000256" key="2">
    <source>
        <dbReference type="ARBA" id="ARBA00022448"/>
    </source>
</evidence>
<feature type="transmembrane region" description="Helical" evidence="9">
    <location>
        <begin position="440"/>
        <end position="468"/>
    </location>
</feature>